<dbReference type="PRINTS" id="PR00133">
    <property type="entry name" value="GLHYDRLASE3"/>
</dbReference>
<dbReference type="InterPro" id="IPR026891">
    <property type="entry name" value="Fn3-like"/>
</dbReference>
<evidence type="ECO:0000256" key="8">
    <source>
        <dbReference type="SAM" id="SignalP"/>
    </source>
</evidence>
<dbReference type="FunFam" id="3.20.20.300:FF:000005">
    <property type="entry name" value="Periplasmic beta-glucosidase"/>
    <property type="match status" value="1"/>
</dbReference>
<feature type="signal peptide" evidence="8">
    <location>
        <begin position="1"/>
        <end position="22"/>
    </location>
</feature>
<feature type="domain" description="Fibronectin type III-like" evidence="9">
    <location>
        <begin position="664"/>
        <end position="733"/>
    </location>
</feature>
<dbReference type="InterPro" id="IPR017853">
    <property type="entry name" value="GH"/>
</dbReference>
<dbReference type="InterPro" id="IPR036962">
    <property type="entry name" value="Glyco_hydro_3_N_sf"/>
</dbReference>
<gene>
    <name evidence="10" type="ORF">JEM65_10735</name>
</gene>
<evidence type="ECO:0000256" key="1">
    <source>
        <dbReference type="ARBA" id="ARBA00000448"/>
    </source>
</evidence>
<proteinExistence type="inferred from homology"/>
<evidence type="ECO:0000313" key="11">
    <source>
        <dbReference type="Proteomes" id="UP000662373"/>
    </source>
</evidence>
<name>A0A934KNT7_9FLAO</name>
<evidence type="ECO:0000256" key="2">
    <source>
        <dbReference type="ARBA" id="ARBA00005336"/>
    </source>
</evidence>
<comment type="similarity">
    <text evidence="2 7">Belongs to the glycosyl hydrolase 3 family.</text>
</comment>
<protein>
    <recommendedName>
        <fullName evidence="3">beta-glucosidase</fullName>
        <ecNumber evidence="3">3.2.1.21</ecNumber>
    </recommendedName>
</protein>
<dbReference type="InterPro" id="IPR002772">
    <property type="entry name" value="Glyco_hydro_3_C"/>
</dbReference>
<evidence type="ECO:0000313" key="10">
    <source>
        <dbReference type="EMBL" id="MBJ7881119.1"/>
    </source>
</evidence>
<dbReference type="PROSITE" id="PS51257">
    <property type="entry name" value="PROKAR_LIPOPROTEIN"/>
    <property type="match status" value="1"/>
</dbReference>
<keyword evidence="6 7" id="KW-0326">Glycosidase</keyword>
<feature type="chain" id="PRO_5037672928" description="beta-glucosidase" evidence="8">
    <location>
        <begin position="23"/>
        <end position="745"/>
    </location>
</feature>
<dbReference type="Pfam" id="PF01915">
    <property type="entry name" value="Glyco_hydro_3_C"/>
    <property type="match status" value="1"/>
</dbReference>
<keyword evidence="4 8" id="KW-0732">Signal</keyword>
<dbReference type="FunFam" id="2.60.40.10:FF:000495">
    <property type="entry name" value="Periplasmic beta-glucosidase"/>
    <property type="match status" value="1"/>
</dbReference>
<evidence type="ECO:0000256" key="5">
    <source>
        <dbReference type="ARBA" id="ARBA00022801"/>
    </source>
</evidence>
<evidence type="ECO:0000256" key="4">
    <source>
        <dbReference type="ARBA" id="ARBA00022729"/>
    </source>
</evidence>
<evidence type="ECO:0000256" key="7">
    <source>
        <dbReference type="RuleBase" id="RU361161"/>
    </source>
</evidence>
<dbReference type="Gene3D" id="3.20.20.300">
    <property type="entry name" value="Glycoside hydrolase, family 3, N-terminal domain"/>
    <property type="match status" value="1"/>
</dbReference>
<dbReference type="GO" id="GO:0008422">
    <property type="term" value="F:beta-glucosidase activity"/>
    <property type="evidence" value="ECO:0007669"/>
    <property type="project" value="UniProtKB-EC"/>
</dbReference>
<dbReference type="Proteomes" id="UP000662373">
    <property type="component" value="Unassembled WGS sequence"/>
</dbReference>
<dbReference type="RefSeq" id="WP_199599255.1">
    <property type="nucleotide sequence ID" value="NZ_JAEHJZ010000025.1"/>
</dbReference>
<dbReference type="AlphaFoldDB" id="A0A934KNT7"/>
<organism evidence="10 11">
    <name type="scientific">Gelidibacter salicanalis</name>
    <dbReference type="NCBI Taxonomy" id="291193"/>
    <lineage>
        <taxon>Bacteria</taxon>
        <taxon>Pseudomonadati</taxon>
        <taxon>Bacteroidota</taxon>
        <taxon>Flavobacteriia</taxon>
        <taxon>Flavobacteriales</taxon>
        <taxon>Flavobacteriaceae</taxon>
        <taxon>Gelidibacter</taxon>
    </lineage>
</organism>
<comment type="catalytic activity">
    <reaction evidence="1">
        <text>Hydrolysis of terminal, non-reducing beta-D-glucosyl residues with release of beta-D-glucose.</text>
        <dbReference type="EC" id="3.2.1.21"/>
    </reaction>
</comment>
<sequence length="745" mass="82140">MNSKQLVIAIFALIGSCCYLNAQNAPSIYEAQVDSLMNLMTLEEKIGQTVMYGGGWDKTGPFVDTDFEKYIKQGSVGAMLNVYTAKATRDLQKIAIEETRLGIPLLFGYDVIHGHRTIFPINLGLAASWDPNLVEQSSRIATEEASAEGLHWTFAPMLDIARDPRWGRISEGAGEDVYLTSIMAKAYVKGFQGDDLSKHNTILACAKHFVGYGAAQAGRDYHTVNMGEDELRNVYLPPFKAAVDAGVETFMTAFNELNGVPASGNKYIFRDILRGEWDFKGFVVSDYTAINEMIPHGFATDSTDAARLGMLAGTDMDMMGHVYRLHLKELIAAGKIDLELVEASCRKILLAKFKLGLFDDPYRYSDEARQRETIYKPEFLKAAHEAAAASSVLLQNNNNALPLDKTKTIALIGPLAKDEYHINGNWGGAGDRKGKSVSIYEGLQEYLKSNQIIYAKGCDIVADDDTGFQDAINAAKQADVVLLVMGEDHGMSGEAASRTNLKIPGIQPKLIKKIREAVPNKKIVLLLMNGRPLNLSEEVDEVDAILEAWFPGTMGGNGVTDVLFGAYNPSGKLTVTFPRNVGQVPIYYNMKNTGRPIPEANPKEDYKSNYIDVQNTPLFAFGHGLSYTTFNYSDLQLSASQIGVGDTLTATATISNTGNYDGHEVVQLYIHDKFGSITRPVKELKGFQKLFLKKGESKTVTFTITVEDLKYYNNEHKFDVEPGEFEIAIAPSSDFTFKNTFILTD</sequence>
<dbReference type="Pfam" id="PF00933">
    <property type="entry name" value="Glyco_hydro_3"/>
    <property type="match status" value="1"/>
</dbReference>
<dbReference type="SUPFAM" id="SSF51445">
    <property type="entry name" value="(Trans)glycosidases"/>
    <property type="match status" value="1"/>
</dbReference>
<keyword evidence="5 7" id="KW-0378">Hydrolase</keyword>
<reference evidence="10 11" key="1">
    <citation type="submission" date="2020-09" db="EMBL/GenBank/DDBJ databases">
        <title>Draft genome of Gelidibacter salicanalis PAMC21136.</title>
        <authorList>
            <person name="Park H."/>
        </authorList>
    </citation>
    <scope>NUCLEOTIDE SEQUENCE [LARGE SCALE GENOMIC DNA]</scope>
    <source>
        <strain evidence="10 11">PAMC21136</strain>
    </source>
</reference>
<dbReference type="Gene3D" id="3.40.50.1700">
    <property type="entry name" value="Glycoside hydrolase family 3 C-terminal domain"/>
    <property type="match status" value="1"/>
</dbReference>
<keyword evidence="11" id="KW-1185">Reference proteome</keyword>
<dbReference type="GO" id="GO:0009251">
    <property type="term" value="P:glucan catabolic process"/>
    <property type="evidence" value="ECO:0007669"/>
    <property type="project" value="TreeGrafter"/>
</dbReference>
<dbReference type="PANTHER" id="PTHR30620">
    <property type="entry name" value="PERIPLASMIC BETA-GLUCOSIDASE-RELATED"/>
    <property type="match status" value="1"/>
</dbReference>
<dbReference type="PROSITE" id="PS00775">
    <property type="entry name" value="GLYCOSYL_HYDROL_F3"/>
    <property type="match status" value="1"/>
</dbReference>
<dbReference type="EMBL" id="JAEHJZ010000025">
    <property type="protein sequence ID" value="MBJ7881119.1"/>
    <property type="molecule type" value="Genomic_DNA"/>
</dbReference>
<dbReference type="InterPro" id="IPR036881">
    <property type="entry name" value="Glyco_hydro_3_C_sf"/>
</dbReference>
<dbReference type="InterPro" id="IPR001764">
    <property type="entry name" value="Glyco_hydro_3_N"/>
</dbReference>
<dbReference type="Gene3D" id="2.60.40.10">
    <property type="entry name" value="Immunoglobulins"/>
    <property type="match status" value="1"/>
</dbReference>
<dbReference type="InterPro" id="IPR019800">
    <property type="entry name" value="Glyco_hydro_3_AS"/>
</dbReference>
<dbReference type="EC" id="3.2.1.21" evidence="3"/>
<dbReference type="SMART" id="SM01217">
    <property type="entry name" value="Fn3_like"/>
    <property type="match status" value="1"/>
</dbReference>
<evidence type="ECO:0000259" key="9">
    <source>
        <dbReference type="SMART" id="SM01217"/>
    </source>
</evidence>
<evidence type="ECO:0000256" key="6">
    <source>
        <dbReference type="ARBA" id="ARBA00023295"/>
    </source>
</evidence>
<dbReference type="SUPFAM" id="SSF52279">
    <property type="entry name" value="Beta-D-glucan exohydrolase, C-terminal domain"/>
    <property type="match status" value="1"/>
</dbReference>
<accession>A0A934KNT7</accession>
<dbReference type="Pfam" id="PF14310">
    <property type="entry name" value="Fn3-like"/>
    <property type="match status" value="1"/>
</dbReference>
<evidence type="ECO:0000256" key="3">
    <source>
        <dbReference type="ARBA" id="ARBA00012744"/>
    </source>
</evidence>
<dbReference type="InterPro" id="IPR051915">
    <property type="entry name" value="Cellulose_Degrad_GH3"/>
</dbReference>
<dbReference type="PANTHER" id="PTHR30620:SF16">
    <property type="entry name" value="LYSOSOMAL BETA GLUCOSIDASE"/>
    <property type="match status" value="1"/>
</dbReference>
<comment type="caution">
    <text evidence="10">The sequence shown here is derived from an EMBL/GenBank/DDBJ whole genome shotgun (WGS) entry which is preliminary data.</text>
</comment>
<dbReference type="InterPro" id="IPR013783">
    <property type="entry name" value="Ig-like_fold"/>
</dbReference>